<comment type="caution">
    <text evidence="1">The sequence shown here is derived from an EMBL/GenBank/DDBJ whole genome shotgun (WGS) entry which is preliminary data.</text>
</comment>
<evidence type="ECO:0000313" key="1">
    <source>
        <dbReference type="EMBL" id="KHT45021.1"/>
    </source>
</evidence>
<keyword evidence="2" id="KW-1185">Reference proteome</keyword>
<dbReference type="OrthoDB" id="5916747at2"/>
<name>A0A0B3XLG3_9ALTE</name>
<accession>A0A0B3XLG3</accession>
<proteinExistence type="predicted"/>
<gene>
    <name evidence="1" type="ORF">RJ41_15730</name>
</gene>
<protein>
    <submittedName>
        <fullName evidence="1">Uncharacterized protein</fullName>
    </submittedName>
</protein>
<dbReference type="EMBL" id="JWLW01000065">
    <property type="protein sequence ID" value="KHT45021.1"/>
    <property type="molecule type" value="Genomic_DNA"/>
</dbReference>
<sequence length="240" mass="26908">MWQFEMRKDAVLAKMLKRFQAQRDCAVENPSINNTAVSLWKDTGQVYYLENTLKLTYQSNAGKITIEKLSMTSLPQVLAELQALDTVSTLARKETANQVDAFSVSVCGVTWQTADNGQSIRIKALPEAATLRSPTACFTKSQAIFKHAFMLEHDDLLTPASLSKPGIFTYNRISLNDFISQLALANEKLANGQKATVSVGHQNFETAFTDHEQSIIEQFIKHDETVFNKDERQRLLTDKG</sequence>
<organism evidence="1 2">
    <name type="scientific">Alteromonas marina</name>
    <dbReference type="NCBI Taxonomy" id="203795"/>
    <lineage>
        <taxon>Bacteria</taxon>
        <taxon>Pseudomonadati</taxon>
        <taxon>Pseudomonadota</taxon>
        <taxon>Gammaproteobacteria</taxon>
        <taxon>Alteromonadales</taxon>
        <taxon>Alteromonadaceae</taxon>
        <taxon>Alteromonas/Salinimonas group</taxon>
        <taxon>Alteromonas</taxon>
    </lineage>
</organism>
<reference evidence="1 2" key="1">
    <citation type="submission" date="2014-12" db="EMBL/GenBank/DDBJ databases">
        <title>Genome sequencing of Alteromonas marina AD001.</title>
        <authorList>
            <person name="Adrian T.G.S."/>
            <person name="Chan K.G."/>
        </authorList>
    </citation>
    <scope>NUCLEOTIDE SEQUENCE [LARGE SCALE GENOMIC DNA]</scope>
    <source>
        <strain evidence="1 2">AD001</strain>
    </source>
</reference>
<dbReference type="Proteomes" id="UP000031197">
    <property type="component" value="Unassembled WGS sequence"/>
</dbReference>
<dbReference type="AlphaFoldDB" id="A0A0B3XLG3"/>
<evidence type="ECO:0000313" key="2">
    <source>
        <dbReference type="Proteomes" id="UP000031197"/>
    </source>
</evidence>